<proteinExistence type="predicted"/>
<dbReference type="Pfam" id="PF22013">
    <property type="entry name" value="PG_1098_Fer"/>
    <property type="match status" value="1"/>
</dbReference>
<dbReference type="Gene3D" id="3.40.50.150">
    <property type="entry name" value="Vaccinia Virus protein VP39"/>
    <property type="match status" value="1"/>
</dbReference>
<evidence type="ECO:0000259" key="2">
    <source>
        <dbReference type="Pfam" id="PF22013"/>
    </source>
</evidence>
<evidence type="ECO:0000313" key="4">
    <source>
        <dbReference type="Proteomes" id="UP000216035"/>
    </source>
</evidence>
<dbReference type="InterPro" id="IPR029063">
    <property type="entry name" value="SAM-dependent_MTases_sf"/>
</dbReference>
<dbReference type="RefSeq" id="WP_094485337.1">
    <property type="nucleotide sequence ID" value="NZ_NOXX01000146.1"/>
</dbReference>
<dbReference type="Pfam" id="PF18096">
    <property type="entry name" value="Thump_like"/>
    <property type="match status" value="1"/>
</dbReference>
<protein>
    <submittedName>
        <fullName evidence="3">Uncharacterized protein</fullName>
    </submittedName>
</protein>
<reference evidence="3 4" key="1">
    <citation type="submission" date="2017-07" db="EMBL/GenBank/DDBJ databases">
        <title>Flavobacterium cyanobacteriorum sp. nov., isolated from cyanobacterial aggregates in a eutrophic lake.</title>
        <authorList>
            <person name="Cai H."/>
        </authorList>
    </citation>
    <scope>NUCLEOTIDE SEQUENCE [LARGE SCALE GENOMIC DNA]</scope>
    <source>
        <strain evidence="3 4">TH167</strain>
    </source>
</reference>
<accession>A0A256A2S7</accession>
<dbReference type="OrthoDB" id="1000417at2"/>
<dbReference type="SUPFAM" id="SSF53335">
    <property type="entry name" value="S-adenosyl-L-methionine-dependent methyltransferases"/>
    <property type="match status" value="1"/>
</dbReference>
<organism evidence="3 4">
    <name type="scientific">Flavobacterium aurantiibacter</name>
    <dbReference type="NCBI Taxonomy" id="2023067"/>
    <lineage>
        <taxon>Bacteria</taxon>
        <taxon>Pseudomonadati</taxon>
        <taxon>Bacteroidota</taxon>
        <taxon>Flavobacteriia</taxon>
        <taxon>Flavobacteriales</taxon>
        <taxon>Flavobacteriaceae</taxon>
        <taxon>Flavobacterium</taxon>
    </lineage>
</organism>
<name>A0A256A2S7_9FLAO</name>
<feature type="domain" description="THUMP-like" evidence="1">
    <location>
        <begin position="319"/>
        <end position="388"/>
    </location>
</feature>
<comment type="caution">
    <text evidence="3">The sequence shown here is derived from an EMBL/GenBank/DDBJ whole genome shotgun (WGS) entry which is preliminary data.</text>
</comment>
<dbReference type="Proteomes" id="UP000216035">
    <property type="component" value="Unassembled WGS sequence"/>
</dbReference>
<evidence type="ECO:0000313" key="3">
    <source>
        <dbReference type="EMBL" id="OYQ47404.1"/>
    </source>
</evidence>
<evidence type="ECO:0000259" key="1">
    <source>
        <dbReference type="Pfam" id="PF18096"/>
    </source>
</evidence>
<dbReference type="AlphaFoldDB" id="A0A256A2S7"/>
<gene>
    <name evidence="3" type="ORF">CHX27_03260</name>
</gene>
<dbReference type="Pfam" id="PF01135">
    <property type="entry name" value="PCMT"/>
    <property type="match status" value="1"/>
</dbReference>
<dbReference type="InterPro" id="IPR041497">
    <property type="entry name" value="Thump-like"/>
</dbReference>
<feature type="domain" description="PG-1098 ferredoxin-like" evidence="2">
    <location>
        <begin position="276"/>
        <end position="318"/>
    </location>
</feature>
<keyword evidence="4" id="KW-1185">Reference proteome</keyword>
<dbReference type="EMBL" id="NOXX01000146">
    <property type="protein sequence ID" value="OYQ47404.1"/>
    <property type="molecule type" value="Genomic_DNA"/>
</dbReference>
<sequence>MTEQLTQEIRTYIFENRFSDLGKLSLSKFPFDEENKHFVFQQIASRQKAAKKLPTYVNNPLVVFPSAVSVEQTSSEATASFKAGLVSGESLLDITGGLGIDSLYFSKHVKQVTHCELSEALSIFAAHNFKVLGANNISCQHVNGLAHLFNNDKQYDWIYIDPARRDTANQKVFNLSDCEPDVTLFQDDIFSRARNVLVKTSPMLDIAAGLRDFKNVAEIYIVAVKNEVKELLWILKSVAPDSPQIFAVNLSADGICLEKVETNTDFVRLAESLNGYLYEPNAALMKSGAVNYLSKKYEVAKLAEFSHLFVSEELRDFPGRRFKIKEVFPYQKKYYPHWQSKKMNISTRNFFETPEVLRKKFKIKDGGDIYTFFTTSLVHGKVVILCEKV</sequence>
<dbReference type="InterPro" id="IPR054168">
    <property type="entry name" value="PG_1098_Fer"/>
</dbReference>
<dbReference type="Gene3D" id="1.10.10.1110">
    <property type="entry name" value="Methyltransferase PG1098, N-terminal domain"/>
    <property type="match status" value="1"/>
</dbReference>